<feature type="transmembrane region" description="Helical" evidence="1">
    <location>
        <begin position="139"/>
        <end position="159"/>
    </location>
</feature>
<accession>H3KBZ2</accession>
<comment type="caution">
    <text evidence="2">The sequence shown here is derived from an EMBL/GenBank/DDBJ whole genome shotgun (WGS) entry which is preliminary data.</text>
</comment>
<protein>
    <submittedName>
        <fullName evidence="2">Uncharacterized protein</fullName>
    </submittedName>
</protein>
<keyword evidence="3" id="KW-1185">Reference proteome</keyword>
<keyword evidence="1" id="KW-0472">Membrane</keyword>
<keyword evidence="1" id="KW-1133">Transmembrane helix</keyword>
<organism evidence="2 3">
    <name type="scientific">Sutterella parvirubra YIT 11816</name>
    <dbReference type="NCBI Taxonomy" id="762967"/>
    <lineage>
        <taxon>Bacteria</taxon>
        <taxon>Pseudomonadati</taxon>
        <taxon>Pseudomonadota</taxon>
        <taxon>Betaproteobacteria</taxon>
        <taxon>Burkholderiales</taxon>
        <taxon>Sutterellaceae</taxon>
        <taxon>Sutterella</taxon>
    </lineage>
</organism>
<gene>
    <name evidence="2" type="ORF">HMPREF9440_00241</name>
</gene>
<dbReference type="HOGENOM" id="CLU_1133133_0_0_4"/>
<sequence length="245" mass="26341">MFACADELRRGINTPEQTLAAWPGAALTLSGTLNDVPKDASVAIVVHTTPETNLIAVNSASSSPRWFASGQRWRVTLTALPQLHTGRLTLDITARVMDERGNPRELQLPPWSVTVLPDAEAARLTSRSFIERQFGADPLISAIFLLGLGLLAGVLTPVASRLLSRNLAEHGYLLVYHAKIDGDDTLLYCVDKAGRLEGDAGYPVFSAVGQMLGVAALLNRGRRHCVLRLPAAQARAGCFIAIRPA</sequence>
<dbReference type="Proteomes" id="UP000004956">
    <property type="component" value="Unassembled WGS sequence"/>
</dbReference>
<reference evidence="2 3" key="1">
    <citation type="submission" date="2011-11" db="EMBL/GenBank/DDBJ databases">
        <authorList>
            <person name="Weinstock G."/>
            <person name="Sodergren E."/>
            <person name="Clifton S."/>
            <person name="Fulton L."/>
            <person name="Fulton B."/>
            <person name="Courtney L."/>
            <person name="Fronick C."/>
            <person name="Harrison M."/>
            <person name="Strong C."/>
            <person name="Farmer C."/>
            <person name="Delahaunty K."/>
            <person name="Markovic C."/>
            <person name="Hall O."/>
            <person name="Minx P."/>
            <person name="Tomlinson C."/>
            <person name="Mitreva M."/>
            <person name="Hou S."/>
            <person name="Chen J."/>
            <person name="Wollam A."/>
            <person name="Pepin K.H."/>
            <person name="Johnson M."/>
            <person name="Bhonagiri V."/>
            <person name="Zhang X."/>
            <person name="Suruliraj S."/>
            <person name="Warren W."/>
            <person name="Chinwalla A."/>
            <person name="Mardis E.R."/>
            <person name="Wilson R.K."/>
        </authorList>
    </citation>
    <scope>NUCLEOTIDE SEQUENCE [LARGE SCALE GENOMIC DNA]</scope>
    <source>
        <strain evidence="2 3">YIT 11816</strain>
    </source>
</reference>
<name>H3KBZ2_9BURK</name>
<dbReference type="PATRIC" id="fig|762967.3.peg.202"/>
<evidence type="ECO:0000313" key="3">
    <source>
        <dbReference type="Proteomes" id="UP000004956"/>
    </source>
</evidence>
<evidence type="ECO:0000313" key="2">
    <source>
        <dbReference type="EMBL" id="EHY32367.1"/>
    </source>
</evidence>
<proteinExistence type="predicted"/>
<dbReference type="AlphaFoldDB" id="H3KBZ2"/>
<evidence type="ECO:0000256" key="1">
    <source>
        <dbReference type="SAM" id="Phobius"/>
    </source>
</evidence>
<dbReference type="EMBL" id="AFBQ01000032">
    <property type="protein sequence ID" value="EHY32367.1"/>
    <property type="molecule type" value="Genomic_DNA"/>
</dbReference>
<keyword evidence="1" id="KW-0812">Transmembrane</keyword>